<feature type="region of interest" description="Disordered" evidence="2">
    <location>
        <begin position="138"/>
        <end position="173"/>
    </location>
</feature>
<dbReference type="Proteomes" id="UP000792457">
    <property type="component" value="Unassembled WGS sequence"/>
</dbReference>
<name>A0A8K0KG03_LADFU</name>
<dbReference type="SUPFAM" id="SSF47031">
    <property type="entry name" value="Second domain of FERM"/>
    <property type="match status" value="1"/>
</dbReference>
<reference evidence="4" key="2">
    <citation type="submission" date="2017-10" db="EMBL/GenBank/DDBJ databases">
        <title>Ladona fulva Genome sequencing and assembly.</title>
        <authorList>
            <person name="Murali S."/>
            <person name="Richards S."/>
            <person name="Bandaranaike D."/>
            <person name="Bellair M."/>
            <person name="Blankenburg K."/>
            <person name="Chao H."/>
            <person name="Dinh H."/>
            <person name="Doddapaneni H."/>
            <person name="Dugan-Rocha S."/>
            <person name="Elkadiri S."/>
            <person name="Gnanaolivu R."/>
            <person name="Hernandez B."/>
            <person name="Skinner E."/>
            <person name="Javaid M."/>
            <person name="Lee S."/>
            <person name="Li M."/>
            <person name="Ming W."/>
            <person name="Munidasa M."/>
            <person name="Muniz J."/>
            <person name="Nguyen L."/>
            <person name="Hughes D."/>
            <person name="Osuji N."/>
            <person name="Pu L.-L."/>
            <person name="Puazo M."/>
            <person name="Qu C."/>
            <person name="Quiroz J."/>
            <person name="Raj R."/>
            <person name="Weissenberger G."/>
            <person name="Xin Y."/>
            <person name="Zou X."/>
            <person name="Han Y."/>
            <person name="Worley K."/>
            <person name="Muzny D."/>
            <person name="Gibbs R."/>
        </authorList>
    </citation>
    <scope>NUCLEOTIDE SEQUENCE</scope>
    <source>
        <strain evidence="4">Sampled in the wild</strain>
    </source>
</reference>
<dbReference type="OrthoDB" id="2142533at2759"/>
<dbReference type="AlphaFoldDB" id="A0A8K0KG03"/>
<dbReference type="CDD" id="cd14473">
    <property type="entry name" value="FERM_B-lobe"/>
    <property type="match status" value="1"/>
</dbReference>
<dbReference type="PANTHER" id="PTHR13283">
    <property type="entry name" value="KREV INTERACTION TRAPPED 1-RELATED"/>
    <property type="match status" value="1"/>
</dbReference>
<sequence length="485" mass="54712">MYRRTLIKQAELILAMASSTPPLTNSAMPANCNDKGRDKMTGMDLGGGHSVDVVGGGGIGGQSYITVIPVDYPRRVMLQPPPGSEFLVEQYSEYLRERARDDYMRGDYSLSSADANGVASTRFDEVVGPLYTVSQRYEREKQLQPQSSQQQHRQEHQPSMTVATAPSYSHDTFENDHDWEREQERVSILTSVQNNTQDSNGKDGVECPGVAHHPLQETLKLQHSPTLAPANASGLHDNHPVQTCVYLMSGVVIQLDVEAGFSVTAQEVLDAVLGLESLGLSGAMSGSTVHANGSRPTIQTPVFALWMCSGILEVQLKPHHRPFEVRRQWVHFLRRFTLASESKMERDDPVLSLQRNVFLTRREEEKIKDQRILDLLYEEACFNVVEGRYPCEVSHYVTLGGIQARIMLGPYNPQVHTTDFFRQQQKKLLPSHVRRSRGWSWLPGFGGKSSPEVRLLEHFKRIPTSTATKRLVRKYLEFCWSLPFY</sequence>
<proteinExistence type="predicted"/>
<feature type="compositionally biased region" description="Polar residues" evidence="2">
    <location>
        <begin position="159"/>
        <end position="170"/>
    </location>
</feature>
<dbReference type="GO" id="GO:0005886">
    <property type="term" value="C:plasma membrane"/>
    <property type="evidence" value="ECO:0007669"/>
    <property type="project" value="TreeGrafter"/>
</dbReference>
<dbReference type="PROSITE" id="PS50057">
    <property type="entry name" value="FERM_3"/>
    <property type="match status" value="1"/>
</dbReference>
<evidence type="ECO:0000313" key="5">
    <source>
        <dbReference type="Proteomes" id="UP000792457"/>
    </source>
</evidence>
<dbReference type="Gene3D" id="1.20.80.10">
    <property type="match status" value="1"/>
</dbReference>
<dbReference type="GO" id="GO:0009887">
    <property type="term" value="P:animal organ morphogenesis"/>
    <property type="evidence" value="ECO:0007669"/>
    <property type="project" value="UniProtKB-ARBA"/>
</dbReference>
<gene>
    <name evidence="4" type="ORF">J437_LFUL003859</name>
</gene>
<comment type="caution">
    <text evidence="4">The sequence shown here is derived from an EMBL/GenBank/DDBJ whole genome shotgun (WGS) entry which is preliminary data.</text>
</comment>
<keyword evidence="5" id="KW-1185">Reference proteome</keyword>
<accession>A0A8K0KG03</accession>
<evidence type="ECO:0000259" key="3">
    <source>
        <dbReference type="PROSITE" id="PS50057"/>
    </source>
</evidence>
<dbReference type="PANTHER" id="PTHR13283:SF10">
    <property type="entry name" value="FERM DOMAIN-CONTAINING PROTEIN 8"/>
    <property type="match status" value="1"/>
</dbReference>
<evidence type="ECO:0000256" key="2">
    <source>
        <dbReference type="SAM" id="MobiDB-lite"/>
    </source>
</evidence>
<dbReference type="SMART" id="SM00295">
    <property type="entry name" value="B41"/>
    <property type="match status" value="1"/>
</dbReference>
<dbReference type="GO" id="GO:0090090">
    <property type="term" value="P:negative regulation of canonical Wnt signaling pathway"/>
    <property type="evidence" value="ECO:0007669"/>
    <property type="project" value="TreeGrafter"/>
</dbReference>
<dbReference type="InterPro" id="IPR014352">
    <property type="entry name" value="FERM/acyl-CoA-bd_prot_sf"/>
</dbReference>
<evidence type="ECO:0000256" key="1">
    <source>
        <dbReference type="ARBA" id="ARBA00039547"/>
    </source>
</evidence>
<feature type="domain" description="FERM" evidence="3">
    <location>
        <begin position="241"/>
        <end position="485"/>
    </location>
</feature>
<feature type="non-terminal residue" evidence="4">
    <location>
        <position position="1"/>
    </location>
</feature>
<dbReference type="InterPro" id="IPR035963">
    <property type="entry name" value="FERM_2"/>
</dbReference>
<dbReference type="Pfam" id="PF00373">
    <property type="entry name" value="FERM_M"/>
    <property type="match status" value="1"/>
</dbReference>
<evidence type="ECO:0000313" key="4">
    <source>
        <dbReference type="EMBL" id="KAG8233787.1"/>
    </source>
</evidence>
<dbReference type="EMBL" id="KZ308746">
    <property type="protein sequence ID" value="KAG8233787.1"/>
    <property type="molecule type" value="Genomic_DNA"/>
</dbReference>
<dbReference type="InterPro" id="IPR019748">
    <property type="entry name" value="FERM_central"/>
</dbReference>
<dbReference type="InterPro" id="IPR019749">
    <property type="entry name" value="Band_41_domain"/>
</dbReference>
<reference evidence="4" key="1">
    <citation type="submission" date="2013-04" db="EMBL/GenBank/DDBJ databases">
        <authorList>
            <person name="Qu J."/>
            <person name="Murali S.C."/>
            <person name="Bandaranaike D."/>
            <person name="Bellair M."/>
            <person name="Blankenburg K."/>
            <person name="Chao H."/>
            <person name="Dinh H."/>
            <person name="Doddapaneni H."/>
            <person name="Downs B."/>
            <person name="Dugan-Rocha S."/>
            <person name="Elkadiri S."/>
            <person name="Gnanaolivu R.D."/>
            <person name="Hernandez B."/>
            <person name="Javaid M."/>
            <person name="Jayaseelan J.C."/>
            <person name="Lee S."/>
            <person name="Li M."/>
            <person name="Ming W."/>
            <person name="Munidasa M."/>
            <person name="Muniz J."/>
            <person name="Nguyen L."/>
            <person name="Ongeri F."/>
            <person name="Osuji N."/>
            <person name="Pu L.-L."/>
            <person name="Puazo M."/>
            <person name="Qu C."/>
            <person name="Quiroz J."/>
            <person name="Raj R."/>
            <person name="Weissenberger G."/>
            <person name="Xin Y."/>
            <person name="Zou X."/>
            <person name="Han Y."/>
            <person name="Richards S."/>
            <person name="Worley K."/>
            <person name="Muzny D."/>
            <person name="Gibbs R."/>
        </authorList>
    </citation>
    <scope>NUCLEOTIDE SEQUENCE</scope>
    <source>
        <strain evidence="4">Sampled in the wild</strain>
    </source>
</reference>
<protein>
    <recommendedName>
        <fullName evidence="1">FERM domain-containing protein 8</fullName>
    </recommendedName>
</protein>
<organism evidence="4 5">
    <name type="scientific">Ladona fulva</name>
    <name type="common">Scarce chaser dragonfly</name>
    <name type="synonym">Libellula fulva</name>
    <dbReference type="NCBI Taxonomy" id="123851"/>
    <lineage>
        <taxon>Eukaryota</taxon>
        <taxon>Metazoa</taxon>
        <taxon>Ecdysozoa</taxon>
        <taxon>Arthropoda</taxon>
        <taxon>Hexapoda</taxon>
        <taxon>Insecta</taxon>
        <taxon>Pterygota</taxon>
        <taxon>Palaeoptera</taxon>
        <taxon>Odonata</taxon>
        <taxon>Epiprocta</taxon>
        <taxon>Anisoptera</taxon>
        <taxon>Libelluloidea</taxon>
        <taxon>Libellulidae</taxon>
        <taxon>Ladona</taxon>
    </lineage>
</organism>
<dbReference type="InterPro" id="IPR051594">
    <property type="entry name" value="KRIT1/FRMD8"/>
</dbReference>
<dbReference type="GO" id="GO:0030182">
    <property type="term" value="P:neuron differentiation"/>
    <property type="evidence" value="ECO:0007669"/>
    <property type="project" value="UniProtKB-ARBA"/>
</dbReference>
<dbReference type="FunFam" id="1.20.80.10:FF:000029">
    <property type="entry name" value="Uncharacterized protein, isoform A"/>
    <property type="match status" value="1"/>
</dbReference>
<dbReference type="InterPro" id="IPR000299">
    <property type="entry name" value="FERM_domain"/>
</dbReference>
<dbReference type="Gene3D" id="3.10.20.90">
    <property type="entry name" value="Phosphatidylinositol 3-kinase Catalytic Subunit, Chain A, domain 1"/>
    <property type="match status" value="1"/>
</dbReference>